<protein>
    <submittedName>
        <fullName evidence="2">Uncharacterized protein</fullName>
    </submittedName>
</protein>
<organism evidence="2 3">
    <name type="scientific">Candidatus Protofrankia californiensis</name>
    <dbReference type="NCBI Taxonomy" id="1839754"/>
    <lineage>
        <taxon>Bacteria</taxon>
        <taxon>Bacillati</taxon>
        <taxon>Actinomycetota</taxon>
        <taxon>Actinomycetes</taxon>
        <taxon>Frankiales</taxon>
        <taxon>Frankiaceae</taxon>
        <taxon>Protofrankia</taxon>
    </lineage>
</organism>
<reference evidence="3" key="1">
    <citation type="submission" date="2016-02" db="EMBL/GenBank/DDBJ databases">
        <authorList>
            <person name="Wibberg D."/>
        </authorList>
    </citation>
    <scope>NUCLEOTIDE SEQUENCE [LARGE SCALE GENOMIC DNA]</scope>
</reference>
<feature type="region of interest" description="Disordered" evidence="1">
    <location>
        <begin position="1"/>
        <end position="24"/>
    </location>
</feature>
<dbReference type="Proteomes" id="UP000199013">
    <property type="component" value="Unassembled WGS sequence"/>
</dbReference>
<gene>
    <name evidence="2" type="ORF">FDG2_0868</name>
</gene>
<keyword evidence="3" id="KW-1185">Reference proteome</keyword>
<evidence type="ECO:0000256" key="1">
    <source>
        <dbReference type="SAM" id="MobiDB-lite"/>
    </source>
</evidence>
<feature type="region of interest" description="Disordered" evidence="1">
    <location>
        <begin position="45"/>
        <end position="80"/>
    </location>
</feature>
<accession>A0A1C3NUH0</accession>
<sequence>MGVRGALRADPAARPGVGRRGAGGLRSGQAGCGLLTAAGVAPVPRIDGQAGAGAVPDRRGHLRRRRRAGMDDRGRRQGTAEVGVGAAGVRPAATGTGWRLVARGRTAAGKRTDSTAYSAQPACRAWRSAACAFSNASTISVTCRPSPSNRTRPKTCASLLMTVAPRADPLFVICLVPVTKSVDQMTRRPCRQPRTFGTLMMQSVTSLPGRCDSGARGTNEHLRVAMASSGMEIENGAIADHSRPARCRWSSAWRNW</sequence>
<name>A0A1C3NUH0_9ACTN</name>
<proteinExistence type="predicted"/>
<evidence type="ECO:0000313" key="3">
    <source>
        <dbReference type="Proteomes" id="UP000199013"/>
    </source>
</evidence>
<evidence type="ECO:0000313" key="2">
    <source>
        <dbReference type="EMBL" id="SBW18883.1"/>
    </source>
</evidence>
<dbReference type="EMBL" id="FLUV01000344">
    <property type="protein sequence ID" value="SBW18883.1"/>
    <property type="molecule type" value="Genomic_DNA"/>
</dbReference>
<dbReference type="AlphaFoldDB" id="A0A1C3NUH0"/>